<dbReference type="PATRIC" id="fig|942150.3.peg.743"/>
<accession>A0A0R2MCX8</accession>
<evidence type="ECO:0000256" key="2">
    <source>
        <dbReference type="ARBA" id="ARBA00009496"/>
    </source>
</evidence>
<evidence type="ECO:0000256" key="11">
    <source>
        <dbReference type="ARBA" id="ARBA00049244"/>
    </source>
</evidence>
<dbReference type="InterPro" id="IPR029460">
    <property type="entry name" value="DNAPol_HHH"/>
</dbReference>
<keyword evidence="5" id="KW-0808">Transferase</keyword>
<dbReference type="Pfam" id="PF14579">
    <property type="entry name" value="HHH_6"/>
    <property type="match status" value="1"/>
</dbReference>
<dbReference type="InterPro" id="IPR004013">
    <property type="entry name" value="PHP_dom"/>
</dbReference>
<dbReference type="AlphaFoldDB" id="A0A0R2MCX8"/>
<sequence>MQYVPLQVMSTFSLLQSTSTIDELVQTAKQQGYPALALTDIDVMYGIVDFYNACRKAEITPILGITLNLTGSQLTDQTFSLVVLAKDLAGYQTLMQLSTMKQTAPSDQPLSLTAVLPYLHHLIVMTPAKDSELTALLMQDAREQVADWVKQLRTAVDPQSFYLGVSLDQAPAMRTTVVAFADQNELPIVALDPVDYVQATDYFAVSVLRAIDRGQQIEQPEQLQGIAGAHYLRPAETVVRDYDELSLTAAVNATGEIAAACHVELVFQQPQLPTYPTPNQQPANQYLRQLCAAGLQERLAAMAATIDPQPYHDRLERELKVIDQMGFDDYFLIVWDVMNFAHQSDITTGPGRGSAAGSLVAYVLKITDVDPLQYNLLFERFLNAKRANMPDIDLDIPDNRREQVLAYVHDKYGHDRVAQIITFGTLAAKQALRDVGRVFGLSTFEMSDWSAAIPNQLHITLQQAYQGSQRLQNMVADSSKNRLLFETAQRIEGLPRHYSTHAAGVVLSQQPLITIVPLQAGSETMMMTQYTKDTVEAVGLLKMDFLGLRNLSLMASALHYVQRQTGQPLAITKIDLNDPETLKLFQAGDTTGVFQFESGGIRNVLRKLHPDNFELVAAVNALYRPGPMENIDHFIARKQGREAVSYPAEELAPILGPTYGILVYQEQVMQVAAVMGGFTLGEADLLRRAMSKKKRAVIDEMRQKFIAGAQANGFGPDVATQVYQYIEQFANYGFNRSHAVAYSKMAFELAYLKVHFPGAFFTSLMNSVMGNGTKLKQYLAEAKQHHVAIVPPDINRSGQYFDWNGKQIIFGLSSIKGLRRDFIQSVIGERKANGPFKNLQQFMQRIESKWLKDDLMTALIYAGAFDHFGLNRAELLTGVPELMSSAELAGNSMSLFASLAPKIKKQPELPLGERLAKEAEYLGAYVSGHPVETYQWLAQQQRTSLISTLTNEQRVKLLVYITKIRTIRTKRGQPMAFATGSDLSGEIDLTIFPNTYQRLQDQLQTESIVLISGKVEQQRGLQVIVDNWQLADQFPKPTGQLFLRLQPNQDDATVQKQILRLLRRSPGPNPVLIYSVSAHRTVELNSQYWVSENAELFGALTTLLGRDNVVMKNVTP</sequence>
<dbReference type="GO" id="GO:0003676">
    <property type="term" value="F:nucleic acid binding"/>
    <property type="evidence" value="ECO:0007669"/>
    <property type="project" value="InterPro"/>
</dbReference>
<gene>
    <name evidence="13" type="ORF">IV64_GL000726</name>
</gene>
<dbReference type="GO" id="GO:0008408">
    <property type="term" value="F:3'-5' exonuclease activity"/>
    <property type="evidence" value="ECO:0007669"/>
    <property type="project" value="InterPro"/>
</dbReference>
<evidence type="ECO:0000256" key="8">
    <source>
        <dbReference type="ARBA" id="ARBA00022932"/>
    </source>
</evidence>
<dbReference type="Pfam" id="PF07733">
    <property type="entry name" value="DNA_pol3_alpha"/>
    <property type="match status" value="1"/>
</dbReference>
<dbReference type="Gene3D" id="1.10.150.870">
    <property type="match status" value="1"/>
</dbReference>
<evidence type="ECO:0000256" key="1">
    <source>
        <dbReference type="ARBA" id="ARBA00004496"/>
    </source>
</evidence>
<comment type="subunit">
    <text evidence="10">DNA polymerase III contains a core (composed of alpha, epsilon and theta chains) that associates with a tau subunit. This core dimerizes to form the POLIII' complex. PolIII' associates with the gamma complex (composed of gamma, delta, delta', psi and chi chains) and with the beta chain to form the complete DNA polymerase III complex.</text>
</comment>
<comment type="caution">
    <text evidence="13">The sequence shown here is derived from an EMBL/GenBank/DDBJ whole genome shotgun (WGS) entry which is preliminary data.</text>
</comment>
<feature type="domain" description="Polymerase/histidinol phosphatase N-terminal" evidence="12">
    <location>
        <begin position="4"/>
        <end position="71"/>
    </location>
</feature>
<dbReference type="SMART" id="SM00481">
    <property type="entry name" value="POLIIIAc"/>
    <property type="match status" value="1"/>
</dbReference>
<dbReference type="EC" id="2.7.7.7" evidence="3"/>
<comment type="function">
    <text evidence="9">DNA polymerase III is a complex, multichain enzyme responsible for most of the replicative synthesis in bacteria. This DNA polymerase also exhibits 3' to 5' exonuclease activity. The alpha chain is the DNA polymerase.</text>
</comment>
<dbReference type="PANTHER" id="PTHR32294">
    <property type="entry name" value="DNA POLYMERASE III SUBUNIT ALPHA"/>
    <property type="match status" value="1"/>
</dbReference>
<dbReference type="InterPro" id="IPR011708">
    <property type="entry name" value="DNA_pol3_alpha_NTPase_dom"/>
</dbReference>
<dbReference type="InterPro" id="IPR004805">
    <property type="entry name" value="DnaE2/DnaE/PolC"/>
</dbReference>
<dbReference type="InterPro" id="IPR004365">
    <property type="entry name" value="NA-bd_OB_tRNA"/>
</dbReference>
<dbReference type="NCBIfam" id="NF004226">
    <property type="entry name" value="PRK05673.1"/>
    <property type="match status" value="1"/>
</dbReference>
<dbReference type="EMBL" id="JQCL01000080">
    <property type="protein sequence ID" value="KRO08634.1"/>
    <property type="molecule type" value="Genomic_DNA"/>
</dbReference>
<dbReference type="InterPro" id="IPR003141">
    <property type="entry name" value="Pol/His_phosphatase_N"/>
</dbReference>
<dbReference type="Pfam" id="PF02811">
    <property type="entry name" value="PHP"/>
    <property type="match status" value="1"/>
</dbReference>
<dbReference type="CDD" id="cd07431">
    <property type="entry name" value="PHP_PolIIIA"/>
    <property type="match status" value="1"/>
</dbReference>
<dbReference type="Pfam" id="PF17657">
    <property type="entry name" value="DNA_pol3_finger"/>
    <property type="match status" value="1"/>
</dbReference>
<evidence type="ECO:0000256" key="10">
    <source>
        <dbReference type="ARBA" id="ARBA00026073"/>
    </source>
</evidence>
<dbReference type="PANTHER" id="PTHR32294:SF0">
    <property type="entry name" value="DNA POLYMERASE III SUBUNIT ALPHA"/>
    <property type="match status" value="1"/>
</dbReference>
<keyword evidence="8 13" id="KW-0239">DNA-directed DNA polymerase</keyword>
<dbReference type="GO" id="GO:0006260">
    <property type="term" value="P:DNA replication"/>
    <property type="evidence" value="ECO:0007669"/>
    <property type="project" value="UniProtKB-KW"/>
</dbReference>
<reference evidence="13 14" key="1">
    <citation type="journal article" date="2015" name="Genome Announc.">
        <title>Expanding the biotechnology potential of lactobacilli through comparative genomics of 213 strains and associated genera.</title>
        <authorList>
            <person name="Sun Z."/>
            <person name="Harris H.M."/>
            <person name="McCann A."/>
            <person name="Guo C."/>
            <person name="Argimon S."/>
            <person name="Zhang W."/>
            <person name="Yang X."/>
            <person name="Jeffery I.B."/>
            <person name="Cooney J.C."/>
            <person name="Kagawa T.F."/>
            <person name="Liu W."/>
            <person name="Song Y."/>
            <person name="Salvetti E."/>
            <person name="Wrobel A."/>
            <person name="Rasinkangas P."/>
            <person name="Parkhill J."/>
            <person name="Rea M.C."/>
            <person name="O'Sullivan O."/>
            <person name="Ritari J."/>
            <person name="Douillard F.P."/>
            <person name="Paul Ross R."/>
            <person name="Yang R."/>
            <person name="Briner A.E."/>
            <person name="Felis G.E."/>
            <person name="de Vos W.M."/>
            <person name="Barrangou R."/>
            <person name="Klaenhammer T.R."/>
            <person name="Caufield P.W."/>
            <person name="Cui Y."/>
            <person name="Zhang H."/>
            <person name="O'Toole P.W."/>
        </authorList>
    </citation>
    <scope>NUCLEOTIDE SEQUENCE [LARGE SCALE GENOMIC DNA]</scope>
    <source>
        <strain evidence="13 14">LMG 26013</strain>
    </source>
</reference>
<dbReference type="Proteomes" id="UP000051783">
    <property type="component" value="Unassembled WGS sequence"/>
</dbReference>
<dbReference type="RefSeq" id="WP_057707217.1">
    <property type="nucleotide sequence ID" value="NZ_JQCL01000080.1"/>
</dbReference>
<evidence type="ECO:0000256" key="7">
    <source>
        <dbReference type="ARBA" id="ARBA00022705"/>
    </source>
</evidence>
<evidence type="ECO:0000256" key="6">
    <source>
        <dbReference type="ARBA" id="ARBA00022695"/>
    </source>
</evidence>
<evidence type="ECO:0000256" key="5">
    <source>
        <dbReference type="ARBA" id="ARBA00022679"/>
    </source>
</evidence>
<dbReference type="Gene3D" id="2.40.50.140">
    <property type="entry name" value="Nucleic acid-binding proteins"/>
    <property type="match status" value="1"/>
</dbReference>
<name>A0A0R2MCX8_9LACO</name>
<organism evidence="13 14">
    <name type="scientific">Lactiplantibacillus xiangfangensis</name>
    <dbReference type="NCBI Taxonomy" id="942150"/>
    <lineage>
        <taxon>Bacteria</taxon>
        <taxon>Bacillati</taxon>
        <taxon>Bacillota</taxon>
        <taxon>Bacilli</taxon>
        <taxon>Lactobacillales</taxon>
        <taxon>Lactobacillaceae</taxon>
        <taxon>Lactiplantibacillus</taxon>
    </lineage>
</organism>
<evidence type="ECO:0000313" key="14">
    <source>
        <dbReference type="Proteomes" id="UP000051783"/>
    </source>
</evidence>
<dbReference type="GO" id="GO:0003887">
    <property type="term" value="F:DNA-directed DNA polymerase activity"/>
    <property type="evidence" value="ECO:0007669"/>
    <property type="project" value="UniProtKB-KW"/>
</dbReference>
<dbReference type="InterPro" id="IPR040982">
    <property type="entry name" value="DNA_pol3_finger"/>
</dbReference>
<dbReference type="Gene3D" id="1.10.10.1600">
    <property type="entry name" value="Bacterial DNA polymerase III alpha subunit, thumb domain"/>
    <property type="match status" value="1"/>
</dbReference>
<dbReference type="InterPro" id="IPR016195">
    <property type="entry name" value="Pol/histidinol_Pase-like"/>
</dbReference>
<evidence type="ECO:0000259" key="12">
    <source>
        <dbReference type="SMART" id="SM00481"/>
    </source>
</evidence>
<evidence type="ECO:0000256" key="9">
    <source>
        <dbReference type="ARBA" id="ARBA00025611"/>
    </source>
</evidence>
<keyword evidence="14" id="KW-1185">Reference proteome</keyword>
<dbReference type="Pfam" id="PF01336">
    <property type="entry name" value="tRNA_anti-codon"/>
    <property type="match status" value="1"/>
</dbReference>
<dbReference type="OrthoDB" id="9803237at2"/>
<keyword evidence="6" id="KW-0548">Nucleotidyltransferase</keyword>
<comment type="subcellular location">
    <subcellularLocation>
        <location evidence="1">Cytoplasm</location>
    </subcellularLocation>
</comment>
<evidence type="ECO:0000256" key="4">
    <source>
        <dbReference type="ARBA" id="ARBA00019114"/>
    </source>
</evidence>
<dbReference type="CDD" id="cd04485">
    <property type="entry name" value="DnaE_OBF"/>
    <property type="match status" value="1"/>
</dbReference>
<comment type="catalytic activity">
    <reaction evidence="11">
        <text>DNA(n) + a 2'-deoxyribonucleoside 5'-triphosphate = DNA(n+1) + diphosphate</text>
        <dbReference type="Rhea" id="RHEA:22508"/>
        <dbReference type="Rhea" id="RHEA-COMP:17339"/>
        <dbReference type="Rhea" id="RHEA-COMP:17340"/>
        <dbReference type="ChEBI" id="CHEBI:33019"/>
        <dbReference type="ChEBI" id="CHEBI:61560"/>
        <dbReference type="ChEBI" id="CHEBI:173112"/>
        <dbReference type="EC" id="2.7.7.7"/>
    </reaction>
</comment>
<dbReference type="Gene3D" id="3.20.20.140">
    <property type="entry name" value="Metal-dependent hydrolases"/>
    <property type="match status" value="1"/>
</dbReference>
<protein>
    <recommendedName>
        <fullName evidence="4">DNA polymerase III subunit alpha</fullName>
        <ecNumber evidence="3">2.7.7.7</ecNumber>
    </recommendedName>
</protein>
<dbReference type="STRING" id="942150.IV64_GL000726"/>
<dbReference type="NCBIfam" id="TIGR00594">
    <property type="entry name" value="polc"/>
    <property type="match status" value="1"/>
</dbReference>
<comment type="similarity">
    <text evidence="2">Belongs to the DNA polymerase type-C family. DnaE subfamily.</text>
</comment>
<keyword evidence="7" id="KW-0235">DNA replication</keyword>
<dbReference type="InterPro" id="IPR012340">
    <property type="entry name" value="NA-bd_OB-fold"/>
</dbReference>
<dbReference type="InterPro" id="IPR041931">
    <property type="entry name" value="DNA_pol3_alpha_thumb_dom"/>
</dbReference>
<evidence type="ECO:0000256" key="3">
    <source>
        <dbReference type="ARBA" id="ARBA00012417"/>
    </source>
</evidence>
<evidence type="ECO:0000313" key="13">
    <source>
        <dbReference type="EMBL" id="KRO08634.1"/>
    </source>
</evidence>
<dbReference type="SUPFAM" id="SSF89550">
    <property type="entry name" value="PHP domain-like"/>
    <property type="match status" value="1"/>
</dbReference>
<proteinExistence type="inferred from homology"/>
<dbReference type="GO" id="GO:0005737">
    <property type="term" value="C:cytoplasm"/>
    <property type="evidence" value="ECO:0007669"/>
    <property type="project" value="UniProtKB-SubCell"/>
</dbReference>